<proteinExistence type="predicted"/>
<sequence>MTVQPITTTANLAHGRPWLASLHGTDQTETVTIDASKLTAGTHYVASTDPTQPYSRVLSGVPLGKITASGLYGPYDPAAADGRQILAGLVFDEALFAPGQPKIPCALLWHGSARASKIPGGIDVTKITASPAGALIRWGA</sequence>
<protein>
    <recommendedName>
        <fullName evidence="3">K structural protein</fullName>
    </recommendedName>
</protein>
<evidence type="ECO:0000313" key="2">
    <source>
        <dbReference type="Proteomes" id="UP000573327"/>
    </source>
</evidence>
<dbReference type="AlphaFoldDB" id="A0A7W7SFK9"/>
<keyword evidence="2" id="KW-1185">Reference proteome</keyword>
<dbReference type="EMBL" id="JACHJR010000001">
    <property type="protein sequence ID" value="MBB4949472.1"/>
    <property type="molecule type" value="Genomic_DNA"/>
</dbReference>
<dbReference type="Proteomes" id="UP000573327">
    <property type="component" value="Unassembled WGS sequence"/>
</dbReference>
<reference evidence="1 2" key="1">
    <citation type="submission" date="2020-08" db="EMBL/GenBank/DDBJ databases">
        <title>Sequencing the genomes of 1000 actinobacteria strains.</title>
        <authorList>
            <person name="Klenk H.-P."/>
        </authorList>
    </citation>
    <scope>NUCLEOTIDE SEQUENCE [LARGE SCALE GENOMIC DNA]</scope>
    <source>
        <strain evidence="1 2">DSM 44786</strain>
    </source>
</reference>
<gene>
    <name evidence="1" type="ORF">F4556_005007</name>
</gene>
<dbReference type="RefSeq" id="WP_221503694.1">
    <property type="nucleotide sequence ID" value="NZ_JACHJR010000001.1"/>
</dbReference>
<evidence type="ECO:0008006" key="3">
    <source>
        <dbReference type="Google" id="ProtNLM"/>
    </source>
</evidence>
<organism evidence="1 2">
    <name type="scientific">Kitasatospora gansuensis</name>
    <dbReference type="NCBI Taxonomy" id="258050"/>
    <lineage>
        <taxon>Bacteria</taxon>
        <taxon>Bacillati</taxon>
        <taxon>Actinomycetota</taxon>
        <taxon>Actinomycetes</taxon>
        <taxon>Kitasatosporales</taxon>
        <taxon>Streptomycetaceae</taxon>
        <taxon>Kitasatospora</taxon>
    </lineage>
</organism>
<accession>A0A7W7SFK9</accession>
<comment type="caution">
    <text evidence="1">The sequence shown here is derived from an EMBL/GenBank/DDBJ whole genome shotgun (WGS) entry which is preliminary data.</text>
</comment>
<name>A0A7W7SFK9_9ACTN</name>
<evidence type="ECO:0000313" key="1">
    <source>
        <dbReference type="EMBL" id="MBB4949472.1"/>
    </source>
</evidence>